<dbReference type="EMBL" id="JACXRZ010000012">
    <property type="protein sequence ID" value="MBD3145104.1"/>
    <property type="molecule type" value="Genomic_DNA"/>
</dbReference>
<evidence type="ECO:0000313" key="3">
    <source>
        <dbReference type="Proteomes" id="UP000653231"/>
    </source>
</evidence>
<keyword evidence="3" id="KW-1185">Reference proteome</keyword>
<dbReference type="RefSeq" id="WP_191052562.1">
    <property type="nucleotide sequence ID" value="NZ_JACXRZ010000012.1"/>
</dbReference>
<feature type="region of interest" description="Disordered" evidence="1">
    <location>
        <begin position="112"/>
        <end position="133"/>
    </location>
</feature>
<reference evidence="2 3" key="1">
    <citation type="submission" date="2020-09" db="EMBL/GenBank/DDBJ databases">
        <title>Actinomycete isolated from the Camponotus japonicus Mayr.</title>
        <authorList>
            <person name="Gong X."/>
        </authorList>
    </citation>
    <scope>NUCLEOTIDE SEQUENCE [LARGE SCALE GENOMIC DNA]</scope>
    <source>
        <strain evidence="2 3">2C-HV3</strain>
    </source>
</reference>
<organism evidence="2 3">
    <name type="scientific">Microbispora bryophytorum subsp. camponoti</name>
    <dbReference type="NCBI Taxonomy" id="1677852"/>
    <lineage>
        <taxon>Bacteria</taxon>
        <taxon>Bacillati</taxon>
        <taxon>Actinomycetota</taxon>
        <taxon>Actinomycetes</taxon>
        <taxon>Streptosporangiales</taxon>
        <taxon>Streptosporangiaceae</taxon>
        <taxon>Microbispora</taxon>
    </lineage>
</organism>
<dbReference type="Proteomes" id="UP000653231">
    <property type="component" value="Unassembled WGS sequence"/>
</dbReference>
<accession>A0ABR8L9D4</accession>
<gene>
    <name evidence="2" type="ORF">IEQ31_18145</name>
</gene>
<evidence type="ECO:0000256" key="1">
    <source>
        <dbReference type="SAM" id="MobiDB-lite"/>
    </source>
</evidence>
<evidence type="ECO:0000313" key="2">
    <source>
        <dbReference type="EMBL" id="MBD3145104.1"/>
    </source>
</evidence>
<comment type="caution">
    <text evidence="2">The sequence shown here is derived from an EMBL/GenBank/DDBJ whole genome shotgun (WGS) entry which is preliminary data.</text>
</comment>
<protein>
    <recommendedName>
        <fullName evidence="4">Nucleotidyltransferase</fullName>
    </recommendedName>
</protein>
<evidence type="ECO:0008006" key="4">
    <source>
        <dbReference type="Google" id="ProtNLM"/>
    </source>
</evidence>
<name>A0ABR8L9D4_9ACTN</name>
<sequence>MNPPGVDRSDLLVRSRSALLDALAALDAHRDAVVVIGAQAIYLRTARSPVALAETTKDSDLALDPRVLKDEPLLEQSMSRAGFYRDPIDGQPGAWLNSEGIPVDLMVPEALAGPGTKNTRGARIPPHDRRATRRARGLEAAVIDNTVMHVTALDPDDDRTYRVRVAGPAALLVAKLHKITERVSIPHRLNDKDAHDIYRVLIDTHTSRLAAAFNVLLSDPISSEITEQAVEHLTALFAPGPDALGARMAGRAEEGIGEPETVALATSLLAADLAQALQPG</sequence>
<proteinExistence type="predicted"/>